<sequence length="33" mass="3870">MAKSRKEKNDEILWGGAYLTDDLLVFCFCIYLI</sequence>
<organism evidence="1 2">
    <name type="scientific">Blautia obeum ATCC 29174</name>
    <dbReference type="NCBI Taxonomy" id="411459"/>
    <lineage>
        <taxon>Bacteria</taxon>
        <taxon>Bacillati</taxon>
        <taxon>Bacillota</taxon>
        <taxon>Clostridia</taxon>
        <taxon>Lachnospirales</taxon>
        <taxon>Lachnospiraceae</taxon>
        <taxon>Blautia</taxon>
    </lineage>
</organism>
<comment type="caution">
    <text evidence="1">The sequence shown here is derived from an EMBL/GenBank/DDBJ whole genome shotgun (WGS) entry which is preliminary data.</text>
</comment>
<proteinExistence type="predicted"/>
<protein>
    <submittedName>
        <fullName evidence="1">Uncharacterized protein</fullName>
    </submittedName>
</protein>
<dbReference type="EMBL" id="AAVO02000013">
    <property type="protein sequence ID" value="EDM86636.1"/>
    <property type="molecule type" value="Genomic_DNA"/>
</dbReference>
<gene>
    <name evidence="1" type="ORF">RUMOBE_02786</name>
</gene>
<evidence type="ECO:0000313" key="2">
    <source>
        <dbReference type="Proteomes" id="UP000006002"/>
    </source>
</evidence>
<reference evidence="1 2" key="1">
    <citation type="submission" date="2007-03" db="EMBL/GenBank/DDBJ databases">
        <authorList>
            <person name="Fulton L."/>
            <person name="Clifton S."/>
            <person name="Fulton B."/>
            <person name="Xu J."/>
            <person name="Minx P."/>
            <person name="Pepin K.H."/>
            <person name="Johnson M."/>
            <person name="Thiruvilangam P."/>
            <person name="Bhonagiri V."/>
            <person name="Nash W.E."/>
            <person name="Mardis E.R."/>
            <person name="Wilson R.K."/>
        </authorList>
    </citation>
    <scope>NUCLEOTIDE SEQUENCE [LARGE SCALE GENOMIC DNA]</scope>
    <source>
        <strain evidence="1 2">ATCC 29174</strain>
    </source>
</reference>
<accession>A5ZUV1</accession>
<name>A5ZUV1_9FIRM</name>
<dbReference type="AlphaFoldDB" id="A5ZUV1"/>
<evidence type="ECO:0000313" key="1">
    <source>
        <dbReference type="EMBL" id="EDM86636.1"/>
    </source>
</evidence>
<reference evidence="1 2" key="2">
    <citation type="submission" date="2007-04" db="EMBL/GenBank/DDBJ databases">
        <title>Draft genome sequence of Ruminococcus obeum (ATCC 29174).</title>
        <authorList>
            <person name="Sudarsanam P."/>
            <person name="Ley R."/>
            <person name="Guruge J."/>
            <person name="Turnbaugh P.J."/>
            <person name="Mahowald M."/>
            <person name="Liep D."/>
            <person name="Gordon J."/>
        </authorList>
    </citation>
    <scope>NUCLEOTIDE SEQUENCE [LARGE SCALE GENOMIC DNA]</scope>
    <source>
        <strain evidence="1 2">ATCC 29174</strain>
    </source>
</reference>
<dbReference type="Proteomes" id="UP000006002">
    <property type="component" value="Unassembled WGS sequence"/>
</dbReference>
<dbReference type="HOGENOM" id="CLU_3380770_0_0_9"/>